<dbReference type="PANTHER" id="PTHR47514:SF2">
    <property type="entry name" value="TRANSKETOLASE"/>
    <property type="match status" value="1"/>
</dbReference>
<name>X0UUQ8_9ZZZZ</name>
<protein>
    <recommendedName>
        <fullName evidence="1">Transketolase N-terminal domain-containing protein</fullName>
    </recommendedName>
</protein>
<dbReference type="InterPro" id="IPR029061">
    <property type="entry name" value="THDP-binding"/>
</dbReference>
<evidence type="ECO:0000259" key="1">
    <source>
        <dbReference type="Pfam" id="PF00456"/>
    </source>
</evidence>
<dbReference type="EMBL" id="BARS01010316">
    <property type="protein sequence ID" value="GAF92205.1"/>
    <property type="molecule type" value="Genomic_DNA"/>
</dbReference>
<evidence type="ECO:0000313" key="2">
    <source>
        <dbReference type="EMBL" id="GAF92205.1"/>
    </source>
</evidence>
<accession>X0UUQ8</accession>
<organism evidence="2">
    <name type="scientific">marine sediment metagenome</name>
    <dbReference type="NCBI Taxonomy" id="412755"/>
    <lineage>
        <taxon>unclassified sequences</taxon>
        <taxon>metagenomes</taxon>
        <taxon>ecological metagenomes</taxon>
    </lineage>
</organism>
<dbReference type="Gene3D" id="3.40.50.970">
    <property type="match status" value="1"/>
</dbReference>
<feature type="domain" description="Transketolase N-terminal" evidence="1">
    <location>
        <begin position="23"/>
        <end position="219"/>
    </location>
</feature>
<sequence length="219" mass="24322">MDNEKKLEKIAKEVRKDILQMLADGGHFGGALSCVELLTTLYFDQLKENDNFILSKAHASTTLYSILSKKGIIDKKILKTYGKKNSCLGVHAETHLIPGIEFSCGSLGHGLSFGTGMALANKINNKDGRIYVLLGDGELEEGSVWEAAMFAAHHNLNNLVAIIDYNKIQSMGRIKDIINLEPLAEKWKAFGWDVLEVDGHDFTDLLKVFKLISNFKNKP</sequence>
<dbReference type="Pfam" id="PF00456">
    <property type="entry name" value="Transketolase_N"/>
    <property type="match status" value="1"/>
</dbReference>
<feature type="non-terminal residue" evidence="2">
    <location>
        <position position="219"/>
    </location>
</feature>
<dbReference type="CDD" id="cd02012">
    <property type="entry name" value="TPP_TK"/>
    <property type="match status" value="1"/>
</dbReference>
<dbReference type="SUPFAM" id="SSF52518">
    <property type="entry name" value="Thiamin diphosphate-binding fold (THDP-binding)"/>
    <property type="match status" value="1"/>
</dbReference>
<dbReference type="InterPro" id="IPR005474">
    <property type="entry name" value="Transketolase_N"/>
</dbReference>
<reference evidence="2" key="1">
    <citation type="journal article" date="2014" name="Front. Microbiol.">
        <title>High frequency of phylogenetically diverse reductive dehalogenase-homologous genes in deep subseafloor sedimentary metagenomes.</title>
        <authorList>
            <person name="Kawai M."/>
            <person name="Futagami T."/>
            <person name="Toyoda A."/>
            <person name="Takaki Y."/>
            <person name="Nishi S."/>
            <person name="Hori S."/>
            <person name="Arai W."/>
            <person name="Tsubouchi T."/>
            <person name="Morono Y."/>
            <person name="Uchiyama I."/>
            <person name="Ito T."/>
            <person name="Fujiyama A."/>
            <person name="Inagaki F."/>
            <person name="Takami H."/>
        </authorList>
    </citation>
    <scope>NUCLEOTIDE SEQUENCE</scope>
    <source>
        <strain evidence="2">Expedition CK06-06</strain>
    </source>
</reference>
<comment type="caution">
    <text evidence="2">The sequence shown here is derived from an EMBL/GenBank/DDBJ whole genome shotgun (WGS) entry which is preliminary data.</text>
</comment>
<gene>
    <name evidence="2" type="ORF">S01H1_19162</name>
</gene>
<dbReference type="AlphaFoldDB" id="X0UUQ8"/>
<dbReference type="PANTHER" id="PTHR47514">
    <property type="entry name" value="TRANSKETOLASE N-TERMINAL SECTION-RELATED"/>
    <property type="match status" value="1"/>
</dbReference>
<proteinExistence type="predicted"/>